<dbReference type="RefSeq" id="WP_027271149.1">
    <property type="nucleotide sequence ID" value="NZ_CAAAJE010000014.1"/>
</dbReference>
<sequence>MPNPIQKKLQEILNNPEGNKTYQRLSENLKENLGAILDFLLNTQLVHKYIQKFASDYEKINAPNNKKTFRFFFTQWGAENGFNLGDTRKNTQGPLRYQHSGDIYKLSKFHLPKEIPYLVGILPSSLFTRVFLGFGYLICDPGSGVAHGKWTHSLQLFMLEEARKNKELKLINCDSIVNLMKEISCHESKGDKIFAPLFDSQTRTDYTRPETLMKAIHDKNLIKSDEMATLRDKLFKHQKKIEQLDGKEKEYEQKFAKNATHYYGFQTEEKTVGFFWGKSKTNTTNLIAPVIEKQSNVEGFQLFANKFLSN</sequence>
<organism evidence="3 4">
    <name type="scientific">Legionella sainthelensi</name>
    <dbReference type="NCBI Taxonomy" id="28087"/>
    <lineage>
        <taxon>Bacteria</taxon>
        <taxon>Pseudomonadati</taxon>
        <taxon>Pseudomonadota</taxon>
        <taxon>Gammaproteobacteria</taxon>
        <taxon>Legionellales</taxon>
        <taxon>Legionellaceae</taxon>
        <taxon>Legionella</taxon>
    </lineage>
</organism>
<name>A0A0W0YUR5_9GAMM</name>
<dbReference type="EMBL" id="LNYV01000001">
    <property type="protein sequence ID" value="KTD60610.1"/>
    <property type="molecule type" value="Genomic_DNA"/>
</dbReference>
<dbReference type="eggNOG" id="ENOG5031DY3">
    <property type="taxonomic scope" value="Bacteria"/>
</dbReference>
<dbReference type="PATRIC" id="fig|28087.4.peg.71"/>
<evidence type="ECO:0000313" key="3">
    <source>
        <dbReference type="EMBL" id="KTD60610.1"/>
    </source>
</evidence>
<dbReference type="InterPro" id="IPR040708">
    <property type="entry name" value="DUF5636"/>
</dbReference>
<evidence type="ECO:0000256" key="1">
    <source>
        <dbReference type="SAM" id="Coils"/>
    </source>
</evidence>
<dbReference type="Proteomes" id="UP000054621">
    <property type="component" value="Unassembled WGS sequence"/>
</dbReference>
<evidence type="ECO:0000313" key="4">
    <source>
        <dbReference type="Proteomes" id="UP000054621"/>
    </source>
</evidence>
<dbReference type="STRING" id="28087.Lsai_0068"/>
<keyword evidence="3" id="KW-0347">Helicase</keyword>
<reference evidence="3 4" key="1">
    <citation type="submission" date="2015-11" db="EMBL/GenBank/DDBJ databases">
        <title>Genomic analysis of 38 Legionella species identifies large and diverse effector repertoires.</title>
        <authorList>
            <person name="Burstein D."/>
            <person name="Amaro F."/>
            <person name="Zusman T."/>
            <person name="Lifshitz Z."/>
            <person name="Cohen O."/>
            <person name="Gilbert J.A."/>
            <person name="Pupko T."/>
            <person name="Shuman H.A."/>
            <person name="Segal G."/>
        </authorList>
    </citation>
    <scope>NUCLEOTIDE SEQUENCE [LARGE SCALE GENOMIC DNA]</scope>
    <source>
        <strain evidence="3 4">Mt.St.Helens-4</strain>
    </source>
</reference>
<feature type="domain" description="DUF5636" evidence="2">
    <location>
        <begin position="27"/>
        <end position="220"/>
    </location>
</feature>
<feature type="coiled-coil region" evidence="1">
    <location>
        <begin position="227"/>
        <end position="254"/>
    </location>
</feature>
<dbReference type="GO" id="GO:0004386">
    <property type="term" value="F:helicase activity"/>
    <property type="evidence" value="ECO:0007669"/>
    <property type="project" value="UniProtKB-KW"/>
</dbReference>
<keyword evidence="1" id="KW-0175">Coiled coil</keyword>
<accession>A0A0W0YUR5</accession>
<evidence type="ECO:0000259" key="2">
    <source>
        <dbReference type="Pfam" id="PF18686"/>
    </source>
</evidence>
<dbReference type="AlphaFoldDB" id="A0A0W0YUR5"/>
<dbReference type="OrthoDB" id="5648714at2"/>
<keyword evidence="3" id="KW-0067">ATP-binding</keyword>
<protein>
    <submittedName>
        <fullName evidence="3">Helicase</fullName>
    </submittedName>
</protein>
<proteinExistence type="predicted"/>
<comment type="caution">
    <text evidence="3">The sequence shown here is derived from an EMBL/GenBank/DDBJ whole genome shotgun (WGS) entry which is preliminary data.</text>
</comment>
<keyword evidence="3" id="KW-0547">Nucleotide-binding</keyword>
<keyword evidence="3" id="KW-0378">Hydrolase</keyword>
<gene>
    <name evidence="3" type="ORF">Lsai_0068</name>
</gene>
<dbReference type="Pfam" id="PF18686">
    <property type="entry name" value="DUF5636"/>
    <property type="match status" value="1"/>
</dbReference>